<gene>
    <name evidence="1" type="ORF">BN2476_1240002</name>
</gene>
<accession>A0A1N7SVR8</accession>
<dbReference type="EMBL" id="CYGY02000124">
    <property type="protein sequence ID" value="SIT51541.1"/>
    <property type="molecule type" value="Genomic_DNA"/>
</dbReference>
<sequence>MSYRGINWVDQHFKLTMVASNLTRVTR</sequence>
<dbReference type="AlphaFoldDB" id="A0A1N7SVR8"/>
<proteinExistence type="predicted"/>
<dbReference type="Proteomes" id="UP000195569">
    <property type="component" value="Unassembled WGS sequence"/>
</dbReference>
<name>A0A1N7SVR8_9BURK</name>
<evidence type="ECO:0000313" key="2">
    <source>
        <dbReference type="Proteomes" id="UP000195569"/>
    </source>
</evidence>
<protein>
    <submittedName>
        <fullName evidence="1">Uncharacterized protein</fullName>
    </submittedName>
</protein>
<reference evidence="1" key="1">
    <citation type="submission" date="2016-12" db="EMBL/GenBank/DDBJ databases">
        <authorList>
            <person name="Moulin L."/>
        </authorList>
    </citation>
    <scope>NUCLEOTIDE SEQUENCE [LARGE SCALE GENOMIC DNA]</scope>
    <source>
        <strain evidence="1">STM 7183</strain>
    </source>
</reference>
<organism evidence="1 2">
    <name type="scientific">Paraburkholderia piptadeniae</name>
    <dbReference type="NCBI Taxonomy" id="1701573"/>
    <lineage>
        <taxon>Bacteria</taxon>
        <taxon>Pseudomonadati</taxon>
        <taxon>Pseudomonadota</taxon>
        <taxon>Betaproteobacteria</taxon>
        <taxon>Burkholderiales</taxon>
        <taxon>Burkholderiaceae</taxon>
        <taxon>Paraburkholderia</taxon>
    </lineage>
</organism>
<keyword evidence="2" id="KW-1185">Reference proteome</keyword>
<comment type="caution">
    <text evidence="1">The sequence shown here is derived from an EMBL/GenBank/DDBJ whole genome shotgun (WGS) entry which is preliminary data.</text>
</comment>
<evidence type="ECO:0000313" key="1">
    <source>
        <dbReference type="EMBL" id="SIT51541.1"/>
    </source>
</evidence>